<dbReference type="PROSITE" id="PS50157">
    <property type="entry name" value="ZINC_FINGER_C2H2_2"/>
    <property type="match status" value="1"/>
</dbReference>
<evidence type="ECO:0000313" key="3">
    <source>
        <dbReference type="EMBL" id="CZT06726.1"/>
    </source>
</evidence>
<keyword evidence="1" id="KW-0862">Zinc</keyword>
<sequence length="368" mass="40250">MSAYCNQCDLANEMEEEMEQHAFSDLSNPTLGFEDAEEQLLAHSTYAIGWSDSSLPDPLQKDCSAFALSDHGLADLYTTLNGFGNPSSAFYGLSDSLELPPPEEPCADFCLDVELGVTLQPSVPPFNLQQGNQGPAIDYGHPALPNNGMNVDLGFDLGCFTDLPPSPDVSNGYNGCAIDQGYKGLQGNYPDLNVNVGLGQTVQSAVSPHLPYHVSRDSAIEYGLQGHQASEIHDMSFNRGYEPPSFGASDLEDFRQQLQSSFFPLAGLALPNEPISGEDVSTFSHAAPIQMLPVQVSGHFSCTQCMTTFKRDSDRIRHESSIHGTNRLLIICHIQGCNKSQGWGYTRQDKLVEHLWKKHANLGYLKRT</sequence>
<organism evidence="3 4">
    <name type="scientific">Rhynchosporium agropyri</name>
    <dbReference type="NCBI Taxonomy" id="914238"/>
    <lineage>
        <taxon>Eukaryota</taxon>
        <taxon>Fungi</taxon>
        <taxon>Dikarya</taxon>
        <taxon>Ascomycota</taxon>
        <taxon>Pezizomycotina</taxon>
        <taxon>Leotiomycetes</taxon>
        <taxon>Helotiales</taxon>
        <taxon>Ploettnerulaceae</taxon>
        <taxon>Rhynchosporium</taxon>
    </lineage>
</organism>
<dbReference type="Proteomes" id="UP000178912">
    <property type="component" value="Unassembled WGS sequence"/>
</dbReference>
<accession>A0A1E1L888</accession>
<dbReference type="GO" id="GO:0008270">
    <property type="term" value="F:zinc ion binding"/>
    <property type="evidence" value="ECO:0007669"/>
    <property type="project" value="UniProtKB-KW"/>
</dbReference>
<proteinExistence type="predicted"/>
<evidence type="ECO:0000256" key="1">
    <source>
        <dbReference type="PROSITE-ProRule" id="PRU00042"/>
    </source>
</evidence>
<dbReference type="SMART" id="SM00355">
    <property type="entry name" value="ZnF_C2H2"/>
    <property type="match status" value="2"/>
</dbReference>
<keyword evidence="1" id="KW-0863">Zinc-finger</keyword>
<keyword evidence="1" id="KW-0479">Metal-binding</keyword>
<dbReference type="PROSITE" id="PS00028">
    <property type="entry name" value="ZINC_FINGER_C2H2_1"/>
    <property type="match status" value="1"/>
</dbReference>
<dbReference type="AlphaFoldDB" id="A0A1E1L888"/>
<dbReference type="OrthoDB" id="7295497at2759"/>
<evidence type="ECO:0000313" key="4">
    <source>
        <dbReference type="Proteomes" id="UP000178912"/>
    </source>
</evidence>
<name>A0A1E1L888_9HELO</name>
<dbReference type="EMBL" id="FJUX01000088">
    <property type="protein sequence ID" value="CZT06726.1"/>
    <property type="molecule type" value="Genomic_DNA"/>
</dbReference>
<gene>
    <name evidence="3" type="ORF">RAG0_12392</name>
</gene>
<evidence type="ECO:0000259" key="2">
    <source>
        <dbReference type="PROSITE" id="PS50157"/>
    </source>
</evidence>
<dbReference type="InterPro" id="IPR013087">
    <property type="entry name" value="Znf_C2H2_type"/>
</dbReference>
<keyword evidence="4" id="KW-1185">Reference proteome</keyword>
<protein>
    <recommendedName>
        <fullName evidence="2">C2H2-type domain-containing protein</fullName>
    </recommendedName>
</protein>
<reference evidence="4" key="1">
    <citation type="submission" date="2016-03" db="EMBL/GenBank/DDBJ databases">
        <authorList>
            <person name="Guldener U."/>
        </authorList>
    </citation>
    <scope>NUCLEOTIDE SEQUENCE [LARGE SCALE GENOMIC DNA]</scope>
    <source>
        <strain evidence="4">04CH-RAC-A.6.1</strain>
    </source>
</reference>
<feature type="domain" description="C2H2-type" evidence="2">
    <location>
        <begin position="300"/>
        <end position="328"/>
    </location>
</feature>